<gene>
    <name evidence="2" type="ORF">COS30_00610</name>
</gene>
<dbReference type="CDD" id="cd02976">
    <property type="entry name" value="NrdH"/>
    <property type="match status" value="1"/>
</dbReference>
<name>A0A2M7D6Q8_9BACT</name>
<feature type="domain" description="Glutaredoxin" evidence="1">
    <location>
        <begin position="2"/>
        <end position="61"/>
    </location>
</feature>
<organism evidence="2 3">
    <name type="scientific">Candidatus Portnoybacteria bacterium CG02_land_8_20_14_3_00_45_8</name>
    <dbReference type="NCBI Taxonomy" id="1974807"/>
    <lineage>
        <taxon>Bacteria</taxon>
        <taxon>Candidatus Portnoyibacteriota</taxon>
    </lineage>
</organism>
<evidence type="ECO:0000259" key="1">
    <source>
        <dbReference type="Pfam" id="PF00462"/>
    </source>
</evidence>
<sequence length="77" mass="8566">MIKVYSTPACAYCVTLKKFLTEKGIEFEAIDVSENEAELQQMIDKSGQMGVPVVEIDGQIVVGFNKSKILELLNIKE</sequence>
<dbReference type="PANTHER" id="PTHR34386:SF1">
    <property type="entry name" value="GLUTAREDOXIN-LIKE PROTEIN NRDH"/>
    <property type="match status" value="1"/>
</dbReference>
<dbReference type="AlphaFoldDB" id="A0A2M7D6Q8"/>
<dbReference type="PROSITE" id="PS51354">
    <property type="entry name" value="GLUTAREDOXIN_2"/>
    <property type="match status" value="1"/>
</dbReference>
<dbReference type="InterPro" id="IPR036249">
    <property type="entry name" value="Thioredoxin-like_sf"/>
</dbReference>
<dbReference type="InterPro" id="IPR002109">
    <property type="entry name" value="Glutaredoxin"/>
</dbReference>
<reference evidence="3" key="1">
    <citation type="submission" date="2017-09" db="EMBL/GenBank/DDBJ databases">
        <title>Depth-based differentiation of microbial function through sediment-hosted aquifers and enrichment of novel symbionts in the deep terrestrial subsurface.</title>
        <authorList>
            <person name="Probst A.J."/>
            <person name="Ladd B."/>
            <person name="Jarett J.K."/>
            <person name="Geller-Mcgrath D.E."/>
            <person name="Sieber C.M.K."/>
            <person name="Emerson J.B."/>
            <person name="Anantharaman K."/>
            <person name="Thomas B.C."/>
            <person name="Malmstrom R."/>
            <person name="Stieglmeier M."/>
            <person name="Klingl A."/>
            <person name="Woyke T."/>
            <person name="Ryan C.M."/>
            <person name="Banfield J.F."/>
        </authorList>
    </citation>
    <scope>NUCLEOTIDE SEQUENCE [LARGE SCALE GENOMIC DNA]</scope>
</reference>
<dbReference type="GO" id="GO:0009055">
    <property type="term" value="F:electron transfer activity"/>
    <property type="evidence" value="ECO:0007669"/>
    <property type="project" value="TreeGrafter"/>
</dbReference>
<protein>
    <submittedName>
        <fullName evidence="2">NrdH-redoxin</fullName>
    </submittedName>
</protein>
<dbReference type="Gene3D" id="3.40.30.10">
    <property type="entry name" value="Glutaredoxin"/>
    <property type="match status" value="1"/>
</dbReference>
<dbReference type="NCBIfam" id="TIGR02196">
    <property type="entry name" value="GlrX_YruB"/>
    <property type="match status" value="1"/>
</dbReference>
<proteinExistence type="predicted"/>
<dbReference type="GO" id="GO:0045454">
    <property type="term" value="P:cell redox homeostasis"/>
    <property type="evidence" value="ECO:0007669"/>
    <property type="project" value="TreeGrafter"/>
</dbReference>
<dbReference type="Proteomes" id="UP000229247">
    <property type="component" value="Unassembled WGS sequence"/>
</dbReference>
<accession>A0A2M7D6Q8</accession>
<dbReference type="PANTHER" id="PTHR34386">
    <property type="entry name" value="GLUTAREDOXIN"/>
    <property type="match status" value="1"/>
</dbReference>
<comment type="caution">
    <text evidence="2">The sequence shown here is derived from an EMBL/GenBank/DDBJ whole genome shotgun (WGS) entry which is preliminary data.</text>
</comment>
<dbReference type="InterPro" id="IPR011911">
    <property type="entry name" value="GlrX_YruB"/>
</dbReference>
<dbReference type="SUPFAM" id="SSF52833">
    <property type="entry name" value="Thioredoxin-like"/>
    <property type="match status" value="1"/>
</dbReference>
<dbReference type="Pfam" id="PF00462">
    <property type="entry name" value="Glutaredoxin"/>
    <property type="match status" value="1"/>
</dbReference>
<evidence type="ECO:0000313" key="2">
    <source>
        <dbReference type="EMBL" id="PIV38706.1"/>
    </source>
</evidence>
<dbReference type="InterPro" id="IPR051548">
    <property type="entry name" value="Grx-like_ET"/>
</dbReference>
<evidence type="ECO:0000313" key="3">
    <source>
        <dbReference type="Proteomes" id="UP000229247"/>
    </source>
</evidence>
<dbReference type="EMBL" id="PEUE01000016">
    <property type="protein sequence ID" value="PIV38706.1"/>
    <property type="molecule type" value="Genomic_DNA"/>
</dbReference>